<dbReference type="Gene3D" id="2.60.120.10">
    <property type="entry name" value="Jelly Rolls"/>
    <property type="match status" value="2"/>
</dbReference>
<feature type="signal peptide" evidence="7">
    <location>
        <begin position="1"/>
        <end position="23"/>
    </location>
</feature>
<evidence type="ECO:0000256" key="6">
    <source>
        <dbReference type="SAM" id="Phobius"/>
    </source>
</evidence>
<dbReference type="AlphaFoldDB" id="A0A814N3E6"/>
<organism evidence="9 11">
    <name type="scientific">Adineta steineri</name>
    <dbReference type="NCBI Taxonomy" id="433720"/>
    <lineage>
        <taxon>Eukaryota</taxon>
        <taxon>Metazoa</taxon>
        <taxon>Spiralia</taxon>
        <taxon>Gnathifera</taxon>
        <taxon>Rotifera</taxon>
        <taxon>Eurotatoria</taxon>
        <taxon>Bdelloidea</taxon>
        <taxon>Adinetida</taxon>
        <taxon>Adinetidae</taxon>
        <taxon>Adineta</taxon>
    </lineage>
</organism>
<evidence type="ECO:0000313" key="10">
    <source>
        <dbReference type="EMBL" id="CAF3539676.1"/>
    </source>
</evidence>
<feature type="transmembrane region" description="Helical" evidence="6">
    <location>
        <begin position="245"/>
        <end position="274"/>
    </location>
</feature>
<dbReference type="SUPFAM" id="SSF51182">
    <property type="entry name" value="RmlC-like cupins"/>
    <property type="match status" value="2"/>
</dbReference>
<comment type="similarity">
    <text evidence="2">Belongs to the germin family.</text>
</comment>
<keyword evidence="6" id="KW-0472">Membrane</keyword>
<dbReference type="InterPro" id="IPR011051">
    <property type="entry name" value="RmlC_Cupin_sf"/>
</dbReference>
<dbReference type="InterPro" id="IPR001929">
    <property type="entry name" value="Germin"/>
</dbReference>
<dbReference type="SMART" id="SM00835">
    <property type="entry name" value="Cupin_1"/>
    <property type="match status" value="2"/>
</dbReference>
<evidence type="ECO:0000259" key="8">
    <source>
        <dbReference type="SMART" id="SM00835"/>
    </source>
</evidence>
<dbReference type="Proteomes" id="UP000663891">
    <property type="component" value="Unassembled WGS sequence"/>
</dbReference>
<dbReference type="InterPro" id="IPR006045">
    <property type="entry name" value="Cupin_1"/>
</dbReference>
<dbReference type="EMBL" id="CAJNON010000191">
    <property type="protein sequence ID" value="CAF1086356.1"/>
    <property type="molecule type" value="Genomic_DNA"/>
</dbReference>
<keyword evidence="6" id="KW-1133">Transmembrane helix</keyword>
<feature type="domain" description="Cupin type-1" evidence="8">
    <location>
        <begin position="468"/>
        <end position="614"/>
    </location>
</feature>
<protein>
    <recommendedName>
        <fullName evidence="8">Cupin type-1 domain-containing protein</fullName>
    </recommendedName>
</protein>
<reference evidence="9" key="1">
    <citation type="submission" date="2021-02" db="EMBL/GenBank/DDBJ databases">
        <authorList>
            <person name="Nowell W R."/>
        </authorList>
    </citation>
    <scope>NUCLEOTIDE SEQUENCE</scope>
</reference>
<feature type="chain" id="PRO_5036225351" description="Cupin type-1 domain-containing protein" evidence="7">
    <location>
        <begin position="24"/>
        <end position="639"/>
    </location>
</feature>
<accession>A0A814N3E6</accession>
<dbReference type="PANTHER" id="PTHR31238">
    <property type="entry name" value="GERMIN-LIKE PROTEIN SUBFAMILY 3 MEMBER 3"/>
    <property type="match status" value="1"/>
</dbReference>
<dbReference type="EMBL" id="CAJOAY010000106">
    <property type="protein sequence ID" value="CAF3539676.1"/>
    <property type="molecule type" value="Genomic_DNA"/>
</dbReference>
<comment type="subcellular location">
    <subcellularLocation>
        <location evidence="1">Secreted</location>
    </subcellularLocation>
</comment>
<dbReference type="OrthoDB" id="1921208at2759"/>
<evidence type="ECO:0000256" key="3">
    <source>
        <dbReference type="ARBA" id="ARBA00022525"/>
    </source>
</evidence>
<dbReference type="GO" id="GO:0005576">
    <property type="term" value="C:extracellular region"/>
    <property type="evidence" value="ECO:0007669"/>
    <property type="project" value="UniProtKB-SubCell"/>
</dbReference>
<evidence type="ECO:0000256" key="2">
    <source>
        <dbReference type="ARBA" id="ARBA00007456"/>
    </source>
</evidence>
<keyword evidence="4" id="KW-0479">Metal-binding</keyword>
<evidence type="ECO:0000256" key="1">
    <source>
        <dbReference type="ARBA" id="ARBA00004613"/>
    </source>
</evidence>
<keyword evidence="5" id="KW-0464">Manganese</keyword>
<dbReference type="Proteomes" id="UP000663881">
    <property type="component" value="Unassembled WGS sequence"/>
</dbReference>
<gene>
    <name evidence="10" type="ORF">OKA104_LOCUS3532</name>
    <name evidence="9" type="ORF">VCS650_LOCUS19307</name>
</gene>
<evidence type="ECO:0000313" key="11">
    <source>
        <dbReference type="Proteomes" id="UP000663891"/>
    </source>
</evidence>
<keyword evidence="3" id="KW-0964">Secreted</keyword>
<dbReference type="CDD" id="cd02241">
    <property type="entry name" value="cupin_OxOx"/>
    <property type="match status" value="2"/>
</dbReference>
<comment type="caution">
    <text evidence="9">The sequence shown here is derived from an EMBL/GenBank/DDBJ whole genome shotgun (WGS) entry which is preliminary data.</text>
</comment>
<feature type="domain" description="Cupin type-1" evidence="8">
    <location>
        <begin position="67"/>
        <end position="213"/>
    </location>
</feature>
<evidence type="ECO:0000256" key="5">
    <source>
        <dbReference type="ARBA" id="ARBA00023211"/>
    </source>
</evidence>
<keyword evidence="6" id="KW-0812">Transmembrane</keyword>
<keyword evidence="7" id="KW-0732">Signal</keyword>
<evidence type="ECO:0000313" key="9">
    <source>
        <dbReference type="EMBL" id="CAF1086356.1"/>
    </source>
</evidence>
<proteinExistence type="inferred from homology"/>
<dbReference type="InterPro" id="IPR014710">
    <property type="entry name" value="RmlC-like_jellyroll"/>
</dbReference>
<dbReference type="PRINTS" id="PR00325">
    <property type="entry name" value="GERMIN"/>
</dbReference>
<dbReference type="Pfam" id="PF00190">
    <property type="entry name" value="Cupin_1"/>
    <property type="match status" value="2"/>
</dbReference>
<evidence type="ECO:0000256" key="7">
    <source>
        <dbReference type="SAM" id="SignalP"/>
    </source>
</evidence>
<dbReference type="GO" id="GO:0030145">
    <property type="term" value="F:manganese ion binding"/>
    <property type="evidence" value="ECO:0007669"/>
    <property type="project" value="InterPro"/>
</dbReference>
<name>A0A814N3E6_9BILA</name>
<evidence type="ECO:0000256" key="4">
    <source>
        <dbReference type="ARBA" id="ARBA00022723"/>
    </source>
</evidence>
<sequence>MHQQKFIILLVFITVAFVSIVQCYTTEDEENSHRSRRATNVCDSTACNTPLTGLQNSNRFTSSDYVRNLLDPTFWVNTPGGNVSYFNLSTTPALAGIGIAFSLAMLEPCGIILPHIHPRGSKGIYSITGKSLLVGFIQENKAQLILNTIGIGYATVIPKGAIHFVQNLDCANSTQLDAYNNEDPGLLTLGLNMFRFPDGPLSAGFGETDDYIDNLRQAIPSYPLDVNMDCRKKCGLSTNKWYRTWIPCAGICIGLVIIGIVGGVIVLSLIPTYLSTKNITVKNRLSDPIVITYRSDMINGYTSTITDIQALSTSLGNALHLPEITNLVAQFYPSNGNFTGRKKKVNYLKIHIRIYFLFLMYNRDVQGDLMNIQFSLKYPIYCPTDNCHKKVMDEALVHINVLYTTFTVPISFNDGQTFMVRLSLCAVGSLSLEQCYTPQDQVCDAAACNTPLTGLQNSNRFTSSDYVRNLLDPTFWVNTPGGNVSYFNLSTTPALAGIGIAFSLAMLEPCGIILPHIHPRGSKGIYSITGKSLLVGFIQENKAQLILNTIGIGYATVIPKGAIHFVQNLDCANSTQLDAYNNEDPGLLTLGLNMFRFPDGPLSAGFGETDDYIDNLRQAIPSYPLDVNMDCRKKCGLST</sequence>
<feature type="transmembrane region" description="Helical" evidence="6">
    <location>
        <begin position="93"/>
        <end position="113"/>
    </location>
</feature>